<dbReference type="InterPro" id="IPR003834">
    <property type="entry name" value="Cyt_c_assmbl_TM_dom"/>
</dbReference>
<dbReference type="SUPFAM" id="SSF52833">
    <property type="entry name" value="Thioredoxin-like"/>
    <property type="match status" value="1"/>
</dbReference>
<dbReference type="NCBIfam" id="NF001419">
    <property type="entry name" value="PRK00293.1"/>
    <property type="match status" value="1"/>
</dbReference>
<dbReference type="Gene3D" id="3.40.30.10">
    <property type="entry name" value="Glutaredoxin"/>
    <property type="match status" value="1"/>
</dbReference>
<evidence type="ECO:0000259" key="8">
    <source>
        <dbReference type="Pfam" id="PF02683"/>
    </source>
</evidence>
<reference evidence="10 11" key="1">
    <citation type="submission" date="2018-03" db="EMBL/GenBank/DDBJ databases">
        <title>Cereibacter changlensis.</title>
        <authorList>
            <person name="Meyer T.E."/>
            <person name="Miller S."/>
            <person name="Lodha T."/>
            <person name="Gandham S."/>
            <person name="Chintalapati S."/>
            <person name="Chintalapati V.R."/>
        </authorList>
    </citation>
    <scope>NUCLEOTIDE SEQUENCE [LARGE SCALE GENOMIC DNA]</scope>
    <source>
        <strain evidence="10 11">JA139</strain>
    </source>
</reference>
<feature type="domain" description="Cytochrome C biogenesis protein transmembrane" evidence="8">
    <location>
        <begin position="188"/>
        <end position="403"/>
    </location>
</feature>
<dbReference type="PROSITE" id="PS00194">
    <property type="entry name" value="THIOREDOXIN_1"/>
    <property type="match status" value="1"/>
</dbReference>
<evidence type="ECO:0000256" key="4">
    <source>
        <dbReference type="ARBA" id="ARBA00022989"/>
    </source>
</evidence>
<keyword evidence="2 7" id="KW-0812">Transmembrane</keyword>
<accession>A0A2T4JQJ5</accession>
<protein>
    <submittedName>
        <fullName evidence="10">Cytochrome C biogenesis protein</fullName>
    </submittedName>
</protein>
<evidence type="ECO:0000256" key="2">
    <source>
        <dbReference type="ARBA" id="ARBA00022692"/>
    </source>
</evidence>
<comment type="subcellular location">
    <subcellularLocation>
        <location evidence="1">Membrane</location>
        <topology evidence="1">Multi-pass membrane protein</topology>
    </subcellularLocation>
</comment>
<feature type="transmembrane region" description="Helical" evidence="7">
    <location>
        <begin position="386"/>
        <end position="403"/>
    </location>
</feature>
<dbReference type="GO" id="GO:0017004">
    <property type="term" value="P:cytochrome complex assembly"/>
    <property type="evidence" value="ECO:0007669"/>
    <property type="project" value="UniProtKB-KW"/>
</dbReference>
<keyword evidence="5 7" id="KW-0472">Membrane</keyword>
<evidence type="ECO:0000256" key="3">
    <source>
        <dbReference type="ARBA" id="ARBA00022748"/>
    </source>
</evidence>
<feature type="transmembrane region" description="Helical" evidence="7">
    <location>
        <begin position="310"/>
        <end position="338"/>
    </location>
</feature>
<name>A0A2T4JQJ5_9RHOB</name>
<dbReference type="InterPro" id="IPR036249">
    <property type="entry name" value="Thioredoxin-like_sf"/>
</dbReference>
<keyword evidence="3" id="KW-0201">Cytochrome c-type biogenesis</keyword>
<sequence length="593" mass="60370">MIFALRPALLSLILALGLGLLAPALAQEGGFSIPGSFSSASEPRTADEAFVLGVEPRGGTVHLSWQVTPGYYLYREFFKARAADGSALSLTLPEGEPKEDPTFGTMQVYHHDVALDLPAEVFPVTLTWQGCQDDGICYAPITRSVAADGTVTTATPAAPGAEPQGTGPRMASEPGLVERIAARGGSSLVILAFFGFGLLLAFTPCVLPMAPILLGMLSRQGESLTATRGAVLSGVYVLAMATAFGLLGVVAALSGQNLQVALQSPTALVAVAALFGLLALSSFGAFDLALPQSITARLGSLGQGHRGSTLGAAALGFTSALIVGPCVTAPLAGALLYIAQSGDMRLGAAALFALGLGQGVPLLVAGTLGARALPRAGVWMEAVKQVFGFVFLGMAVWLLGRIVPGPVSLALWALLAIGLGLALGALEPATTLRRHLARGVGVAALIAAVALGLGAAAGGDEPLQPLAGLGGGEASAKALTFAEVTDSDGMDRALPQGAPGLIYVTADWCVTCRTIEREVLDDPEVIAALGGRTLVKADVSDFDGASQQMLDRLQSVGPPTMIFLDRMGAETPQTRLIGDFGADEVVASAGAAR</sequence>
<dbReference type="Pfam" id="PF02683">
    <property type="entry name" value="DsbD_TM"/>
    <property type="match status" value="1"/>
</dbReference>
<feature type="transmembrane region" description="Helical" evidence="7">
    <location>
        <begin position="229"/>
        <end position="255"/>
    </location>
</feature>
<evidence type="ECO:0000256" key="5">
    <source>
        <dbReference type="ARBA" id="ARBA00023136"/>
    </source>
</evidence>
<keyword evidence="11" id="KW-1185">Reference proteome</keyword>
<dbReference type="OrthoDB" id="9811036at2"/>
<comment type="caution">
    <text evidence="10">The sequence shown here is derived from an EMBL/GenBank/DDBJ whole genome shotgun (WGS) entry which is preliminary data.</text>
</comment>
<dbReference type="AlphaFoldDB" id="A0A2T4JQJ5"/>
<dbReference type="InterPro" id="IPR028250">
    <property type="entry name" value="DsbDN"/>
</dbReference>
<evidence type="ECO:0000313" key="10">
    <source>
        <dbReference type="EMBL" id="PTE20194.1"/>
    </source>
</evidence>
<dbReference type="Gene3D" id="2.60.40.1250">
    <property type="entry name" value="Thiol:disulfide interchange protein DsbD, N-terminal domain"/>
    <property type="match status" value="1"/>
</dbReference>
<dbReference type="SUPFAM" id="SSF74863">
    <property type="entry name" value="Thiol:disulfide interchange protein DsbD, N-terminal domain (DsbD-alpha)"/>
    <property type="match status" value="1"/>
</dbReference>
<evidence type="ECO:0000256" key="6">
    <source>
        <dbReference type="ARBA" id="ARBA00023284"/>
    </source>
</evidence>
<evidence type="ECO:0000256" key="7">
    <source>
        <dbReference type="SAM" id="Phobius"/>
    </source>
</evidence>
<evidence type="ECO:0000256" key="1">
    <source>
        <dbReference type="ARBA" id="ARBA00004141"/>
    </source>
</evidence>
<feature type="transmembrane region" description="Helical" evidence="7">
    <location>
        <begin position="267"/>
        <end position="290"/>
    </location>
</feature>
<dbReference type="GO" id="GO:0045454">
    <property type="term" value="P:cell redox homeostasis"/>
    <property type="evidence" value="ECO:0007669"/>
    <property type="project" value="TreeGrafter"/>
</dbReference>
<dbReference type="Proteomes" id="UP000241010">
    <property type="component" value="Unassembled WGS sequence"/>
</dbReference>
<dbReference type="GO" id="GO:0015035">
    <property type="term" value="F:protein-disulfide reductase activity"/>
    <property type="evidence" value="ECO:0007669"/>
    <property type="project" value="TreeGrafter"/>
</dbReference>
<dbReference type="EMBL" id="PZKG01000127">
    <property type="protein sequence ID" value="PTE20194.1"/>
    <property type="molecule type" value="Genomic_DNA"/>
</dbReference>
<dbReference type="GO" id="GO:0016020">
    <property type="term" value="C:membrane"/>
    <property type="evidence" value="ECO:0007669"/>
    <property type="project" value="UniProtKB-SubCell"/>
</dbReference>
<proteinExistence type="predicted"/>
<feature type="transmembrane region" description="Helical" evidence="7">
    <location>
        <begin position="438"/>
        <end position="457"/>
    </location>
</feature>
<dbReference type="InterPro" id="IPR017937">
    <property type="entry name" value="Thioredoxin_CS"/>
</dbReference>
<feature type="domain" description="Thiol:disulfide interchange protein DsbD N-terminal" evidence="9">
    <location>
        <begin position="45"/>
        <end position="146"/>
    </location>
</feature>
<feature type="transmembrane region" description="Helical" evidence="7">
    <location>
        <begin position="188"/>
        <end position="217"/>
    </location>
</feature>
<evidence type="ECO:0000313" key="11">
    <source>
        <dbReference type="Proteomes" id="UP000241010"/>
    </source>
</evidence>
<dbReference type="PANTHER" id="PTHR32234:SF0">
    <property type="entry name" value="THIOL:DISULFIDE INTERCHANGE PROTEIN DSBD"/>
    <property type="match status" value="1"/>
</dbReference>
<keyword evidence="4 7" id="KW-1133">Transmembrane helix</keyword>
<keyword evidence="6" id="KW-0676">Redox-active center</keyword>
<feature type="transmembrane region" description="Helical" evidence="7">
    <location>
        <begin position="344"/>
        <end position="365"/>
    </location>
</feature>
<organism evidence="10 11">
    <name type="scientific">Cereibacter changlensis JA139</name>
    <dbReference type="NCBI Taxonomy" id="1188249"/>
    <lineage>
        <taxon>Bacteria</taxon>
        <taxon>Pseudomonadati</taxon>
        <taxon>Pseudomonadota</taxon>
        <taxon>Alphaproteobacteria</taxon>
        <taxon>Rhodobacterales</taxon>
        <taxon>Paracoccaceae</taxon>
        <taxon>Cereibacter</taxon>
    </lineage>
</organism>
<dbReference type="PANTHER" id="PTHR32234">
    <property type="entry name" value="THIOL:DISULFIDE INTERCHANGE PROTEIN DSBD"/>
    <property type="match status" value="1"/>
</dbReference>
<dbReference type="Pfam" id="PF13899">
    <property type="entry name" value="Thioredoxin_7"/>
    <property type="match status" value="1"/>
</dbReference>
<dbReference type="InterPro" id="IPR036929">
    <property type="entry name" value="DsbDN_sf"/>
</dbReference>
<evidence type="ECO:0000259" key="9">
    <source>
        <dbReference type="Pfam" id="PF11412"/>
    </source>
</evidence>
<gene>
    <name evidence="10" type="ORF">C5F48_18825</name>
</gene>
<feature type="transmembrane region" description="Helical" evidence="7">
    <location>
        <begin position="409"/>
        <end position="426"/>
    </location>
</feature>
<dbReference type="Pfam" id="PF11412">
    <property type="entry name" value="DsbD_N"/>
    <property type="match status" value="1"/>
</dbReference>